<dbReference type="RefSeq" id="WP_243067636.1">
    <property type="nucleotide sequence ID" value="NZ_JAIVFK010000027.1"/>
</dbReference>
<gene>
    <name evidence="1" type="ORF">K2U94_13135</name>
</gene>
<evidence type="ECO:0000313" key="1">
    <source>
        <dbReference type="EMBL" id="MCI4683699.1"/>
    </source>
</evidence>
<protein>
    <recommendedName>
        <fullName evidence="3">Secreted protein</fullName>
    </recommendedName>
</protein>
<organism evidence="1 2">
    <name type="scientific">Candidatus Rhodoblastus alkanivorans</name>
    <dbReference type="NCBI Taxonomy" id="2954117"/>
    <lineage>
        <taxon>Bacteria</taxon>
        <taxon>Pseudomonadati</taxon>
        <taxon>Pseudomonadota</taxon>
        <taxon>Alphaproteobacteria</taxon>
        <taxon>Hyphomicrobiales</taxon>
        <taxon>Rhodoblastaceae</taxon>
        <taxon>Rhodoblastus</taxon>
    </lineage>
</organism>
<dbReference type="EMBL" id="JAIVFP010000001">
    <property type="protein sequence ID" value="MCI4683699.1"/>
    <property type="molecule type" value="Genomic_DNA"/>
</dbReference>
<evidence type="ECO:0000313" key="2">
    <source>
        <dbReference type="Proteomes" id="UP001139104"/>
    </source>
</evidence>
<sequence length="96" mass="10608">MFVRLLAGVALAVPIWGASPSRLMAQQASIEEGFDIRGIACNADGRCASFRQRTQAATRMQCQSVAGMFGMAEWQSQHPDWTVKEWHCAARGEHDL</sequence>
<name>A0ABS9Z7R4_9HYPH</name>
<evidence type="ECO:0008006" key="3">
    <source>
        <dbReference type="Google" id="ProtNLM"/>
    </source>
</evidence>
<dbReference type="Proteomes" id="UP001139104">
    <property type="component" value="Unassembled WGS sequence"/>
</dbReference>
<reference evidence="1" key="1">
    <citation type="journal article" date="2022" name="ISME J.">
        <title>Identification of active gaseous-alkane degraders at natural gas seeps.</title>
        <authorList>
            <person name="Farhan Ul Haque M."/>
            <person name="Hernandez M."/>
            <person name="Crombie A.T."/>
            <person name="Murrell J.C."/>
        </authorList>
    </citation>
    <scope>NUCLEOTIDE SEQUENCE</scope>
    <source>
        <strain evidence="1">PC2</strain>
    </source>
</reference>
<accession>A0ABS9Z7R4</accession>
<proteinExistence type="predicted"/>
<comment type="caution">
    <text evidence="1">The sequence shown here is derived from an EMBL/GenBank/DDBJ whole genome shotgun (WGS) entry which is preliminary data.</text>
</comment>
<keyword evidence="2" id="KW-1185">Reference proteome</keyword>